<name>A0A1I1H5K9_NATHA</name>
<keyword evidence="2" id="KW-0812">Transmembrane</keyword>
<accession>A0A1I1H5K9</accession>
<feature type="transmembrane region" description="Helical" evidence="2">
    <location>
        <begin position="109"/>
        <end position="130"/>
    </location>
</feature>
<feature type="transmembrane region" description="Helical" evidence="2">
    <location>
        <begin position="247"/>
        <end position="268"/>
    </location>
</feature>
<sequence>MSRLATVGKVLIIGGLLALAFGTTAGGVGGPEAASLLVFGALLVGLSRFDVSLPGVKSQLALDRQDVVASTDWSRIGKYTLRSSFGSALAVSGGVLFVLSLALQEFSQAGLWAAVAAAGVVVQAVSWRFAHEIEADRTHTISVRSPDVFSLHSFHIAVRQRAEDLGYRIVTNASPAESGSQSPIDDDVLHAKGGFKARKRPIEDAKPLASELNDPYAERLLTVTTLGVFALSLGILVFSVGDELAESLPILGIPLALFGVAVIAYDYVTRTREWGELYCVEEGTAYATRTNEYADDVLEGVEYSVDPSISSPATGAVLSVTVGAKCTSLYDEDRLESDFEKLAEAVETAAAEFQSNALGESADEGPTVLTHTEPGTGGRSGETESDSDSAAVGRE</sequence>
<keyword evidence="2" id="KW-1133">Transmembrane helix</keyword>
<dbReference type="RefSeq" id="WP_245758029.1">
    <property type="nucleotide sequence ID" value="NZ_FOKW01000005.1"/>
</dbReference>
<feature type="transmembrane region" description="Helical" evidence="2">
    <location>
        <begin position="36"/>
        <end position="56"/>
    </location>
</feature>
<evidence type="ECO:0000256" key="1">
    <source>
        <dbReference type="SAM" id="MobiDB-lite"/>
    </source>
</evidence>
<feature type="region of interest" description="Disordered" evidence="1">
    <location>
        <begin position="353"/>
        <end position="395"/>
    </location>
</feature>
<evidence type="ECO:0000313" key="4">
    <source>
        <dbReference type="Proteomes" id="UP000199161"/>
    </source>
</evidence>
<feature type="transmembrane region" description="Helical" evidence="2">
    <location>
        <begin position="85"/>
        <end position="103"/>
    </location>
</feature>
<proteinExistence type="predicted"/>
<reference evidence="4" key="1">
    <citation type="submission" date="2016-10" db="EMBL/GenBank/DDBJ databases">
        <authorList>
            <person name="Varghese N."/>
            <person name="Submissions S."/>
        </authorList>
    </citation>
    <scope>NUCLEOTIDE SEQUENCE [LARGE SCALE GENOMIC DNA]</scope>
    <source>
        <strain evidence="4">DSM 13078</strain>
    </source>
</reference>
<keyword evidence="2" id="KW-0472">Membrane</keyword>
<evidence type="ECO:0000313" key="3">
    <source>
        <dbReference type="EMBL" id="SFC16450.1"/>
    </source>
</evidence>
<keyword evidence="4" id="KW-1185">Reference proteome</keyword>
<dbReference type="EMBL" id="FOKW01000005">
    <property type="protein sequence ID" value="SFC16450.1"/>
    <property type="molecule type" value="Genomic_DNA"/>
</dbReference>
<evidence type="ECO:0000256" key="2">
    <source>
        <dbReference type="SAM" id="Phobius"/>
    </source>
</evidence>
<gene>
    <name evidence="3" type="ORF">SAMN05444422_10584</name>
</gene>
<organism evidence="3 4">
    <name type="scientific">Natronobacterium haloterrestre</name>
    <name type="common">Halobiforma haloterrestris</name>
    <dbReference type="NCBI Taxonomy" id="148448"/>
    <lineage>
        <taxon>Archaea</taxon>
        <taxon>Methanobacteriati</taxon>
        <taxon>Methanobacteriota</taxon>
        <taxon>Stenosarchaea group</taxon>
        <taxon>Halobacteria</taxon>
        <taxon>Halobacteriales</taxon>
        <taxon>Natrialbaceae</taxon>
        <taxon>Natronobacterium</taxon>
    </lineage>
</organism>
<feature type="transmembrane region" description="Helical" evidence="2">
    <location>
        <begin position="220"/>
        <end position="241"/>
    </location>
</feature>
<dbReference type="AlphaFoldDB" id="A0A1I1H5K9"/>
<protein>
    <submittedName>
        <fullName evidence="3">Uncharacterized protein</fullName>
    </submittedName>
</protein>
<dbReference type="Proteomes" id="UP000199161">
    <property type="component" value="Unassembled WGS sequence"/>
</dbReference>